<dbReference type="Proteomes" id="UP000464657">
    <property type="component" value="Chromosome"/>
</dbReference>
<organism evidence="1 2">
    <name type="scientific">Kordia antarctica</name>
    <dbReference type="NCBI Taxonomy" id="1218801"/>
    <lineage>
        <taxon>Bacteria</taxon>
        <taxon>Pseudomonadati</taxon>
        <taxon>Bacteroidota</taxon>
        <taxon>Flavobacteriia</taxon>
        <taxon>Flavobacteriales</taxon>
        <taxon>Flavobacteriaceae</taxon>
        <taxon>Kordia</taxon>
    </lineage>
</organism>
<evidence type="ECO:0000313" key="1">
    <source>
        <dbReference type="EMBL" id="QHI35182.1"/>
    </source>
</evidence>
<sequence>MNLTSLTLNKKVISNLQNATIIGGANKTYPLTKCKLEPIDTTTTFQPIPNPDDALPI</sequence>
<protein>
    <submittedName>
        <fullName evidence="1">Uncharacterized protein</fullName>
    </submittedName>
</protein>
<gene>
    <name evidence="1" type="ORF">IMCC3317_05280</name>
</gene>
<proteinExistence type="predicted"/>
<reference evidence="1 2" key="1">
    <citation type="journal article" date="2013" name="Int. J. Syst. Evol. Microbiol.">
        <title>Kordia antarctica sp. nov., isolated from Antarctic seawater.</title>
        <authorList>
            <person name="Baek K."/>
            <person name="Choi A."/>
            <person name="Kang I."/>
            <person name="Lee K."/>
            <person name="Cho J.C."/>
        </authorList>
    </citation>
    <scope>NUCLEOTIDE SEQUENCE [LARGE SCALE GENOMIC DNA]</scope>
    <source>
        <strain evidence="1 2">IMCC3317</strain>
    </source>
</reference>
<dbReference type="EMBL" id="CP019288">
    <property type="protein sequence ID" value="QHI35182.1"/>
    <property type="molecule type" value="Genomic_DNA"/>
</dbReference>
<name>A0A7L4ZEM2_9FLAO</name>
<keyword evidence="2" id="KW-1185">Reference proteome</keyword>
<accession>A0A7L4ZEM2</accession>
<dbReference type="AlphaFoldDB" id="A0A7L4ZEM2"/>
<dbReference type="KEGG" id="kan:IMCC3317_05280"/>
<evidence type="ECO:0000313" key="2">
    <source>
        <dbReference type="Proteomes" id="UP000464657"/>
    </source>
</evidence>